<gene>
    <name evidence="11" type="ORF">WMO17_07425</name>
</gene>
<evidence type="ECO:0000313" key="12">
    <source>
        <dbReference type="Proteomes" id="UP001496146"/>
    </source>
</evidence>
<evidence type="ECO:0000256" key="4">
    <source>
        <dbReference type="ARBA" id="ARBA00022519"/>
    </source>
</evidence>
<evidence type="ECO:0000256" key="5">
    <source>
        <dbReference type="ARBA" id="ARBA00022692"/>
    </source>
</evidence>
<evidence type="ECO:0000256" key="8">
    <source>
        <dbReference type="ARBA" id="ARBA00038436"/>
    </source>
</evidence>
<dbReference type="Pfam" id="PF04290">
    <property type="entry name" value="DctQ"/>
    <property type="match status" value="1"/>
</dbReference>
<proteinExistence type="inferred from homology"/>
<accession>A0ABV1BN46</accession>
<comment type="similarity">
    <text evidence="8">Belongs to the TRAP transporter small permease family.</text>
</comment>
<feature type="transmembrane region" description="Helical" evidence="9">
    <location>
        <begin position="124"/>
        <end position="141"/>
    </location>
</feature>
<evidence type="ECO:0000259" key="10">
    <source>
        <dbReference type="Pfam" id="PF04290"/>
    </source>
</evidence>
<evidence type="ECO:0000256" key="7">
    <source>
        <dbReference type="ARBA" id="ARBA00023136"/>
    </source>
</evidence>
<organism evidence="11 12">
    <name type="scientific">Faecalibacterium faecis</name>
    <dbReference type="NCBI Taxonomy" id="3133157"/>
    <lineage>
        <taxon>Bacteria</taxon>
        <taxon>Bacillati</taxon>
        <taxon>Bacillota</taxon>
        <taxon>Clostridia</taxon>
        <taxon>Eubacteriales</taxon>
        <taxon>Oscillospiraceae</taxon>
        <taxon>Faecalibacterium</taxon>
    </lineage>
</organism>
<feature type="transmembrane region" description="Helical" evidence="9">
    <location>
        <begin position="7"/>
        <end position="28"/>
    </location>
</feature>
<evidence type="ECO:0000256" key="2">
    <source>
        <dbReference type="ARBA" id="ARBA00022448"/>
    </source>
</evidence>
<dbReference type="RefSeq" id="WP_120120936.1">
    <property type="nucleotide sequence ID" value="NZ_JBBMEP010000011.1"/>
</dbReference>
<dbReference type="Proteomes" id="UP001496146">
    <property type="component" value="Unassembled WGS sequence"/>
</dbReference>
<sequence>MKVLNKILSSVLAFMVAAMVVVCCWQVITRFVLGNPSKYTEEILRFALIWLTMLGAPYAYGAKQHLAIDLLVKSFEPTGQRRTQIFVEFVVLALSAAVFVVGGIAVTMNAHGQISAAMKLPMECYYACIPIGGALMILYSLNNLYHLFRDKDKEVA</sequence>
<keyword evidence="7 9" id="KW-0472">Membrane</keyword>
<keyword evidence="4" id="KW-0997">Cell inner membrane</keyword>
<evidence type="ECO:0000256" key="9">
    <source>
        <dbReference type="SAM" id="Phobius"/>
    </source>
</evidence>
<keyword evidence="12" id="KW-1185">Reference proteome</keyword>
<evidence type="ECO:0000256" key="6">
    <source>
        <dbReference type="ARBA" id="ARBA00022989"/>
    </source>
</evidence>
<keyword evidence="2" id="KW-0813">Transport</keyword>
<dbReference type="PANTHER" id="PTHR35011:SF2">
    <property type="entry name" value="2,3-DIKETO-L-GULONATE TRAP TRANSPORTER SMALL PERMEASE PROTEIN YIAM"/>
    <property type="match status" value="1"/>
</dbReference>
<keyword evidence="6 9" id="KW-1133">Transmembrane helix</keyword>
<keyword evidence="3" id="KW-1003">Cell membrane</keyword>
<evidence type="ECO:0000256" key="3">
    <source>
        <dbReference type="ARBA" id="ARBA00022475"/>
    </source>
</evidence>
<dbReference type="InterPro" id="IPR007387">
    <property type="entry name" value="TRAP_DctQ"/>
</dbReference>
<feature type="transmembrane region" description="Helical" evidence="9">
    <location>
        <begin position="43"/>
        <end position="62"/>
    </location>
</feature>
<reference evidence="11 12" key="1">
    <citation type="submission" date="2024-03" db="EMBL/GenBank/DDBJ databases">
        <title>Human intestinal bacterial collection.</title>
        <authorList>
            <person name="Pauvert C."/>
            <person name="Hitch T.C.A."/>
            <person name="Clavel T."/>
        </authorList>
    </citation>
    <scope>NUCLEOTIDE SEQUENCE [LARGE SCALE GENOMIC DNA]</scope>
    <source>
        <strain evidence="11 12">CLA-JM-H7-B</strain>
    </source>
</reference>
<dbReference type="PANTHER" id="PTHR35011">
    <property type="entry name" value="2,3-DIKETO-L-GULONATE TRAP TRANSPORTER SMALL PERMEASE PROTEIN YIAM"/>
    <property type="match status" value="1"/>
</dbReference>
<protein>
    <submittedName>
        <fullName evidence="11">TRAP transporter small permease</fullName>
    </submittedName>
</protein>
<keyword evidence="5 9" id="KW-0812">Transmembrane</keyword>
<dbReference type="InterPro" id="IPR055348">
    <property type="entry name" value="DctQ"/>
</dbReference>
<comment type="caution">
    <text evidence="11">The sequence shown here is derived from an EMBL/GenBank/DDBJ whole genome shotgun (WGS) entry which is preliminary data.</text>
</comment>
<evidence type="ECO:0000256" key="1">
    <source>
        <dbReference type="ARBA" id="ARBA00004429"/>
    </source>
</evidence>
<name>A0ABV1BN46_9FIRM</name>
<comment type="subcellular location">
    <subcellularLocation>
        <location evidence="1">Cell inner membrane</location>
        <topology evidence="1">Multi-pass membrane protein</topology>
    </subcellularLocation>
</comment>
<feature type="transmembrane region" description="Helical" evidence="9">
    <location>
        <begin position="83"/>
        <end position="104"/>
    </location>
</feature>
<feature type="domain" description="Tripartite ATP-independent periplasmic transporters DctQ component" evidence="10">
    <location>
        <begin position="19"/>
        <end position="149"/>
    </location>
</feature>
<dbReference type="EMBL" id="JBBMEP010000011">
    <property type="protein sequence ID" value="MEQ2377192.1"/>
    <property type="molecule type" value="Genomic_DNA"/>
</dbReference>
<evidence type="ECO:0000313" key="11">
    <source>
        <dbReference type="EMBL" id="MEQ2377192.1"/>
    </source>
</evidence>